<evidence type="ECO:0000256" key="1">
    <source>
        <dbReference type="SAM" id="MobiDB-lite"/>
    </source>
</evidence>
<feature type="compositionally biased region" description="Low complexity" evidence="1">
    <location>
        <begin position="64"/>
        <end position="73"/>
    </location>
</feature>
<keyword evidence="3" id="KW-1185">Reference proteome</keyword>
<reference evidence="4" key="1">
    <citation type="submission" date="2016-06" db="UniProtKB">
        <authorList>
            <consortium name="WormBaseParasite"/>
        </authorList>
    </citation>
    <scope>IDENTIFICATION</scope>
</reference>
<dbReference type="WBParaSite" id="SSLN_0001770501-mRNA-1">
    <property type="protein sequence ID" value="SSLN_0001770501-mRNA-1"/>
    <property type="gene ID" value="SSLN_0001770501"/>
</dbReference>
<protein>
    <submittedName>
        <fullName evidence="2 4">Uncharacterized protein</fullName>
    </submittedName>
</protein>
<name>A0A183TKQ8_SCHSO</name>
<evidence type="ECO:0000313" key="2">
    <source>
        <dbReference type="EMBL" id="VDM03442.1"/>
    </source>
</evidence>
<gene>
    <name evidence="2" type="ORF">SSLN_LOCUS17056</name>
</gene>
<feature type="region of interest" description="Disordered" evidence="1">
    <location>
        <begin position="64"/>
        <end position="89"/>
    </location>
</feature>
<feature type="compositionally biased region" description="Polar residues" evidence="1">
    <location>
        <begin position="74"/>
        <end position="87"/>
    </location>
</feature>
<evidence type="ECO:0000313" key="4">
    <source>
        <dbReference type="WBParaSite" id="SSLN_0001770501-mRNA-1"/>
    </source>
</evidence>
<organism evidence="4">
    <name type="scientific">Schistocephalus solidus</name>
    <name type="common">Tapeworm</name>
    <dbReference type="NCBI Taxonomy" id="70667"/>
    <lineage>
        <taxon>Eukaryota</taxon>
        <taxon>Metazoa</taxon>
        <taxon>Spiralia</taxon>
        <taxon>Lophotrochozoa</taxon>
        <taxon>Platyhelminthes</taxon>
        <taxon>Cestoda</taxon>
        <taxon>Eucestoda</taxon>
        <taxon>Diphyllobothriidea</taxon>
        <taxon>Diphyllobothriidae</taxon>
        <taxon>Schistocephalus</taxon>
    </lineage>
</organism>
<reference evidence="2 3" key="2">
    <citation type="submission" date="2018-11" db="EMBL/GenBank/DDBJ databases">
        <authorList>
            <consortium name="Pathogen Informatics"/>
        </authorList>
    </citation>
    <scope>NUCLEOTIDE SEQUENCE [LARGE SCALE GENOMIC DNA]</scope>
    <source>
        <strain evidence="2 3">NST_G2</strain>
    </source>
</reference>
<sequence>MRSPVKTGAAIYDANQITAAKVTRNSQVPWISITNVQALPRCQRTFRTRISLVENRWMQCDSNLTTSNSASANIPSADSDSNPTLMTTPHHHAADALPLFITMPSSLPPSRNPCA</sequence>
<proteinExistence type="predicted"/>
<dbReference type="AlphaFoldDB" id="A0A183TKQ8"/>
<accession>A0A183TKQ8</accession>
<dbReference type="Proteomes" id="UP000275846">
    <property type="component" value="Unassembled WGS sequence"/>
</dbReference>
<evidence type="ECO:0000313" key="3">
    <source>
        <dbReference type="Proteomes" id="UP000275846"/>
    </source>
</evidence>
<dbReference type="EMBL" id="UYSU01041893">
    <property type="protein sequence ID" value="VDM03442.1"/>
    <property type="molecule type" value="Genomic_DNA"/>
</dbReference>